<feature type="region of interest" description="Disordered" evidence="1">
    <location>
        <begin position="1"/>
        <end position="138"/>
    </location>
</feature>
<comment type="caution">
    <text evidence="2">The sequence shown here is derived from an EMBL/GenBank/DDBJ whole genome shotgun (WGS) entry which is preliminary data.</text>
</comment>
<reference evidence="2 3" key="1">
    <citation type="submission" date="2022-11" db="EMBL/GenBank/DDBJ databases">
        <title>Whole genome sequence of Eschrichtius robustus ER-17-0199.</title>
        <authorList>
            <person name="Bruniche-Olsen A."/>
            <person name="Black A.N."/>
            <person name="Fields C.J."/>
            <person name="Walden K."/>
            <person name="Dewoody J.A."/>
        </authorList>
    </citation>
    <scope>NUCLEOTIDE SEQUENCE [LARGE SCALE GENOMIC DNA]</scope>
    <source>
        <strain evidence="2">ER-17-0199</strain>
        <tissue evidence="2">Blubber</tissue>
    </source>
</reference>
<evidence type="ECO:0000313" key="2">
    <source>
        <dbReference type="EMBL" id="KAJ8797698.1"/>
    </source>
</evidence>
<dbReference type="PANTHER" id="PTHR34763">
    <property type="entry name" value="PROTEIN FAM104A"/>
    <property type="match status" value="1"/>
</dbReference>
<dbReference type="Pfam" id="PF15434">
    <property type="entry name" value="FAM104"/>
    <property type="match status" value="1"/>
</dbReference>
<evidence type="ECO:0000256" key="1">
    <source>
        <dbReference type="SAM" id="MobiDB-lite"/>
    </source>
</evidence>
<dbReference type="InterPro" id="IPR029222">
    <property type="entry name" value="VCF1/2-like"/>
</dbReference>
<protein>
    <submittedName>
        <fullName evidence="2">Uncharacterized protein</fullName>
    </submittedName>
</protein>
<accession>A0AB34I2T0</accession>
<feature type="compositionally biased region" description="Low complexity" evidence="1">
    <location>
        <begin position="71"/>
        <end position="90"/>
    </location>
</feature>
<dbReference type="PANTHER" id="PTHR34763:SF1">
    <property type="entry name" value="PROTEIN FAM104A"/>
    <property type="match status" value="1"/>
</dbReference>
<proteinExistence type="predicted"/>
<dbReference type="EMBL" id="JAIQCJ010000162">
    <property type="protein sequence ID" value="KAJ8797698.1"/>
    <property type="molecule type" value="Genomic_DNA"/>
</dbReference>
<evidence type="ECO:0000313" key="3">
    <source>
        <dbReference type="Proteomes" id="UP001159641"/>
    </source>
</evidence>
<gene>
    <name evidence="2" type="ORF">J1605_017124</name>
</gene>
<keyword evidence="3" id="KW-1185">Reference proteome</keyword>
<dbReference type="Proteomes" id="UP001159641">
    <property type="component" value="Unassembled WGS sequence"/>
</dbReference>
<name>A0AB34I2T0_ESCRO</name>
<sequence>MTPRKQRSNSGTELKRQNGVVPRRWPPSSAVSERLRPRKRRRNGSEEDHHLPPQTTRRVETLSFTIPGTRSSSSDSGGNSSDSGGNSSSSIKRPGQASGLESSLNHPTARSSPHAPHPSPCQGDPHCAKALTSTSTRP</sequence>
<organism evidence="2 3">
    <name type="scientific">Eschrichtius robustus</name>
    <name type="common">California gray whale</name>
    <name type="synonym">Eschrichtius gibbosus</name>
    <dbReference type="NCBI Taxonomy" id="9764"/>
    <lineage>
        <taxon>Eukaryota</taxon>
        <taxon>Metazoa</taxon>
        <taxon>Chordata</taxon>
        <taxon>Craniata</taxon>
        <taxon>Vertebrata</taxon>
        <taxon>Euteleostomi</taxon>
        <taxon>Mammalia</taxon>
        <taxon>Eutheria</taxon>
        <taxon>Laurasiatheria</taxon>
        <taxon>Artiodactyla</taxon>
        <taxon>Whippomorpha</taxon>
        <taxon>Cetacea</taxon>
        <taxon>Mysticeti</taxon>
        <taxon>Eschrichtiidae</taxon>
        <taxon>Eschrichtius</taxon>
    </lineage>
</organism>
<dbReference type="AlphaFoldDB" id="A0AB34I2T0"/>